<proteinExistence type="predicted"/>
<evidence type="ECO:0000313" key="3">
    <source>
        <dbReference type="Proteomes" id="UP001432027"/>
    </source>
</evidence>
<evidence type="ECO:0000256" key="1">
    <source>
        <dbReference type="SAM" id="MobiDB-lite"/>
    </source>
</evidence>
<comment type="caution">
    <text evidence="2">The sequence shown here is derived from an EMBL/GenBank/DDBJ whole genome shotgun (WGS) entry which is preliminary data.</text>
</comment>
<evidence type="ECO:0000313" key="2">
    <source>
        <dbReference type="EMBL" id="GMS84958.1"/>
    </source>
</evidence>
<dbReference type="EMBL" id="BTSX01000002">
    <property type="protein sequence ID" value="GMS84958.1"/>
    <property type="molecule type" value="Genomic_DNA"/>
</dbReference>
<sequence>EEEHEYPDVGVLAFLDKSLFDEAFKRVEEMHAFRLSACDMNKRGAGFAENLGRQECQNCQSDDHNLYDYVPTENWNVLTLGEGIYQDSHDHHHGHHRGQSQSHCIIDCVSSTTEKQTNDDERSDDKGWSDHQTNPELRTTREGNVIVQQAHVEIGVNGVLIVNSMQLQCPLARVLNVGPGSELGIKSEFISGIVIDHDEAVVAVLGVEGKSIDL</sequence>
<accession>A0AAV5SWH7</accession>
<protein>
    <submittedName>
        <fullName evidence="2">Uncharacterized protein</fullName>
    </submittedName>
</protein>
<name>A0AAV5SWH7_9BILA</name>
<dbReference type="AlphaFoldDB" id="A0AAV5SWH7"/>
<organism evidence="2 3">
    <name type="scientific">Pristionchus entomophagus</name>
    <dbReference type="NCBI Taxonomy" id="358040"/>
    <lineage>
        <taxon>Eukaryota</taxon>
        <taxon>Metazoa</taxon>
        <taxon>Ecdysozoa</taxon>
        <taxon>Nematoda</taxon>
        <taxon>Chromadorea</taxon>
        <taxon>Rhabditida</taxon>
        <taxon>Rhabditina</taxon>
        <taxon>Diplogasteromorpha</taxon>
        <taxon>Diplogasteroidea</taxon>
        <taxon>Neodiplogasteridae</taxon>
        <taxon>Pristionchus</taxon>
    </lineage>
</organism>
<feature type="non-terminal residue" evidence="2">
    <location>
        <position position="214"/>
    </location>
</feature>
<feature type="region of interest" description="Disordered" evidence="1">
    <location>
        <begin position="115"/>
        <end position="142"/>
    </location>
</feature>
<reference evidence="2" key="1">
    <citation type="submission" date="2023-10" db="EMBL/GenBank/DDBJ databases">
        <title>Genome assembly of Pristionchus species.</title>
        <authorList>
            <person name="Yoshida K."/>
            <person name="Sommer R.J."/>
        </authorList>
    </citation>
    <scope>NUCLEOTIDE SEQUENCE</scope>
    <source>
        <strain evidence="2">RS0144</strain>
    </source>
</reference>
<keyword evidence="3" id="KW-1185">Reference proteome</keyword>
<dbReference type="Proteomes" id="UP001432027">
    <property type="component" value="Unassembled WGS sequence"/>
</dbReference>
<feature type="non-terminal residue" evidence="2">
    <location>
        <position position="1"/>
    </location>
</feature>
<feature type="compositionally biased region" description="Basic and acidic residues" evidence="1">
    <location>
        <begin position="116"/>
        <end position="129"/>
    </location>
</feature>
<gene>
    <name evidence="2" type="ORF">PENTCL1PPCAC_7133</name>
</gene>